<keyword evidence="1" id="KW-0472">Membrane</keyword>
<dbReference type="RefSeq" id="WP_323278473.1">
    <property type="nucleotide sequence ID" value="NZ_JAYGGQ010000004.1"/>
</dbReference>
<reference evidence="2 3" key="1">
    <citation type="submission" date="2023-12" db="EMBL/GenBank/DDBJ databases">
        <title>Sinomonas terricola sp. nov, isolated from litchi orchard soil in Guangdong, PR China.</title>
        <authorList>
            <person name="Jiaxin W."/>
            <person name="Yang Z."/>
            <person name="Honghui Z."/>
        </authorList>
    </citation>
    <scope>NUCLEOTIDE SEQUENCE [LARGE SCALE GENOMIC DNA]</scope>
    <source>
        <strain evidence="2 3">JGH33</strain>
    </source>
</reference>
<evidence type="ECO:0000313" key="3">
    <source>
        <dbReference type="Proteomes" id="UP001304769"/>
    </source>
</evidence>
<dbReference type="Proteomes" id="UP001304769">
    <property type="component" value="Unassembled WGS sequence"/>
</dbReference>
<evidence type="ECO:0000256" key="1">
    <source>
        <dbReference type="SAM" id="Phobius"/>
    </source>
</evidence>
<keyword evidence="3" id="KW-1185">Reference proteome</keyword>
<accession>A0ABU5T522</accession>
<evidence type="ECO:0000313" key="2">
    <source>
        <dbReference type="EMBL" id="MEA5454632.1"/>
    </source>
</evidence>
<dbReference type="EMBL" id="JAYGGQ010000004">
    <property type="protein sequence ID" value="MEA5454632.1"/>
    <property type="molecule type" value="Genomic_DNA"/>
</dbReference>
<keyword evidence="1" id="KW-1133">Transmembrane helix</keyword>
<comment type="caution">
    <text evidence="2">The sequence shown here is derived from an EMBL/GenBank/DDBJ whole genome shotgun (WGS) entry which is preliminary data.</text>
</comment>
<keyword evidence="1" id="KW-0812">Transmembrane</keyword>
<feature type="transmembrane region" description="Helical" evidence="1">
    <location>
        <begin position="64"/>
        <end position="82"/>
    </location>
</feature>
<proteinExistence type="predicted"/>
<protein>
    <submittedName>
        <fullName evidence="2">Uncharacterized protein</fullName>
    </submittedName>
</protein>
<gene>
    <name evidence="2" type="ORF">SPF06_07845</name>
</gene>
<organism evidence="2 3">
    <name type="scientific">Sinomonas terricola</name>
    <dbReference type="NCBI Taxonomy" id="3110330"/>
    <lineage>
        <taxon>Bacteria</taxon>
        <taxon>Bacillati</taxon>
        <taxon>Actinomycetota</taxon>
        <taxon>Actinomycetes</taxon>
        <taxon>Micrococcales</taxon>
        <taxon>Micrococcaceae</taxon>
        <taxon>Sinomonas</taxon>
    </lineage>
</organism>
<name>A0ABU5T522_9MICC</name>
<sequence length="91" mass="9433">MIARVVLSALGGLFVGASVLVVGLAASVAFAWATGTRAYLPGVFEAWFTEENGMPAVNFIPNQWGMLAVVLGVAALVVVASVRRRSAGRAE</sequence>